<feature type="compositionally biased region" description="Polar residues" evidence="1">
    <location>
        <begin position="51"/>
        <end position="61"/>
    </location>
</feature>
<comment type="caution">
    <text evidence="2">The sequence shown here is derived from an EMBL/GenBank/DDBJ whole genome shotgun (WGS) entry which is preliminary data.</text>
</comment>
<evidence type="ECO:0000313" key="2">
    <source>
        <dbReference type="EMBL" id="KAJ8887013.1"/>
    </source>
</evidence>
<evidence type="ECO:0000256" key="1">
    <source>
        <dbReference type="SAM" id="MobiDB-lite"/>
    </source>
</evidence>
<reference evidence="2 3" key="1">
    <citation type="submission" date="2023-02" db="EMBL/GenBank/DDBJ databases">
        <title>LHISI_Scaffold_Assembly.</title>
        <authorList>
            <person name="Stuart O.P."/>
            <person name="Cleave R."/>
            <person name="Magrath M.J.L."/>
            <person name="Mikheyev A.S."/>
        </authorList>
    </citation>
    <scope>NUCLEOTIDE SEQUENCE [LARGE SCALE GENOMIC DNA]</scope>
    <source>
        <strain evidence="2">Daus_M_001</strain>
        <tissue evidence="2">Leg muscle</tissue>
    </source>
</reference>
<gene>
    <name evidence="2" type="ORF">PR048_013227</name>
</gene>
<keyword evidence="3" id="KW-1185">Reference proteome</keyword>
<name>A0ABQ9HRJ7_9NEOP</name>
<dbReference type="Proteomes" id="UP001159363">
    <property type="component" value="Chromosome X"/>
</dbReference>
<evidence type="ECO:0000313" key="3">
    <source>
        <dbReference type="Proteomes" id="UP001159363"/>
    </source>
</evidence>
<dbReference type="EMBL" id="JARBHB010000004">
    <property type="protein sequence ID" value="KAJ8887013.1"/>
    <property type="molecule type" value="Genomic_DNA"/>
</dbReference>
<proteinExistence type="predicted"/>
<protein>
    <submittedName>
        <fullName evidence="2">Uncharacterized protein</fullName>
    </submittedName>
</protein>
<organism evidence="2 3">
    <name type="scientific">Dryococelus australis</name>
    <dbReference type="NCBI Taxonomy" id="614101"/>
    <lineage>
        <taxon>Eukaryota</taxon>
        <taxon>Metazoa</taxon>
        <taxon>Ecdysozoa</taxon>
        <taxon>Arthropoda</taxon>
        <taxon>Hexapoda</taxon>
        <taxon>Insecta</taxon>
        <taxon>Pterygota</taxon>
        <taxon>Neoptera</taxon>
        <taxon>Polyneoptera</taxon>
        <taxon>Phasmatodea</taxon>
        <taxon>Verophasmatodea</taxon>
        <taxon>Anareolatae</taxon>
        <taxon>Phasmatidae</taxon>
        <taxon>Eurycanthinae</taxon>
        <taxon>Dryococelus</taxon>
    </lineage>
</organism>
<feature type="compositionally biased region" description="Acidic residues" evidence="1">
    <location>
        <begin position="1"/>
        <end position="11"/>
    </location>
</feature>
<accession>A0ABQ9HRJ7</accession>
<feature type="compositionally biased region" description="Basic residues" evidence="1">
    <location>
        <begin position="69"/>
        <end position="80"/>
    </location>
</feature>
<feature type="region of interest" description="Disordered" evidence="1">
    <location>
        <begin position="1"/>
        <end position="80"/>
    </location>
</feature>
<sequence length="92" mass="10077">MNATASDDDISGGDSDFALSDHYSESDESGSDEDTGNGHSTRKYFYGMNRSKWSTTPTTCGRTPEHSIIHPRHFPGLKGRAKQVTSESCVDF</sequence>
<feature type="compositionally biased region" description="Acidic residues" evidence="1">
    <location>
        <begin position="26"/>
        <end position="35"/>
    </location>
</feature>